<protein>
    <submittedName>
        <fullName evidence="1">Uncharacterized protein</fullName>
    </submittedName>
</protein>
<proteinExistence type="predicted"/>
<sequence length="68" mass="7666">MRLKKRSRQPPRSLLRCLLPIPSQPFSRFIDRSIGTESGLGFCGLSFDLDIAADQSVEVVYTLGILWI</sequence>
<evidence type="ECO:0000313" key="2">
    <source>
        <dbReference type="Proteomes" id="UP001085076"/>
    </source>
</evidence>
<gene>
    <name evidence="1" type="ORF">J5N97_019337</name>
</gene>
<organism evidence="1 2">
    <name type="scientific">Dioscorea zingiberensis</name>
    <dbReference type="NCBI Taxonomy" id="325984"/>
    <lineage>
        <taxon>Eukaryota</taxon>
        <taxon>Viridiplantae</taxon>
        <taxon>Streptophyta</taxon>
        <taxon>Embryophyta</taxon>
        <taxon>Tracheophyta</taxon>
        <taxon>Spermatophyta</taxon>
        <taxon>Magnoliopsida</taxon>
        <taxon>Liliopsida</taxon>
        <taxon>Dioscoreales</taxon>
        <taxon>Dioscoreaceae</taxon>
        <taxon>Dioscorea</taxon>
    </lineage>
</organism>
<keyword evidence="2" id="KW-1185">Reference proteome</keyword>
<dbReference type="EMBL" id="JAGGNH010000005">
    <property type="protein sequence ID" value="KAJ0971378.1"/>
    <property type="molecule type" value="Genomic_DNA"/>
</dbReference>
<evidence type="ECO:0000313" key="1">
    <source>
        <dbReference type="EMBL" id="KAJ0971378.1"/>
    </source>
</evidence>
<dbReference type="Proteomes" id="UP001085076">
    <property type="component" value="Miscellaneous, Linkage group lg05"/>
</dbReference>
<reference evidence="1" key="1">
    <citation type="submission" date="2021-03" db="EMBL/GenBank/DDBJ databases">
        <authorList>
            <person name="Li Z."/>
            <person name="Yang C."/>
        </authorList>
    </citation>
    <scope>NUCLEOTIDE SEQUENCE</scope>
    <source>
        <strain evidence="1">Dzin_1.0</strain>
        <tissue evidence="1">Leaf</tissue>
    </source>
</reference>
<accession>A0A9D5CER3</accession>
<name>A0A9D5CER3_9LILI</name>
<reference evidence="1" key="2">
    <citation type="journal article" date="2022" name="Hortic Res">
        <title>The genome of Dioscorea zingiberensis sheds light on the biosynthesis, origin and evolution of the medicinally important diosgenin saponins.</title>
        <authorList>
            <person name="Li Y."/>
            <person name="Tan C."/>
            <person name="Li Z."/>
            <person name="Guo J."/>
            <person name="Li S."/>
            <person name="Chen X."/>
            <person name="Wang C."/>
            <person name="Dai X."/>
            <person name="Yang H."/>
            <person name="Song W."/>
            <person name="Hou L."/>
            <person name="Xu J."/>
            <person name="Tong Z."/>
            <person name="Xu A."/>
            <person name="Yuan X."/>
            <person name="Wang W."/>
            <person name="Yang Q."/>
            <person name="Chen L."/>
            <person name="Sun Z."/>
            <person name="Wang K."/>
            <person name="Pan B."/>
            <person name="Chen J."/>
            <person name="Bao Y."/>
            <person name="Liu F."/>
            <person name="Qi X."/>
            <person name="Gang D.R."/>
            <person name="Wen J."/>
            <person name="Li J."/>
        </authorList>
    </citation>
    <scope>NUCLEOTIDE SEQUENCE</scope>
    <source>
        <strain evidence="1">Dzin_1.0</strain>
    </source>
</reference>
<dbReference type="AlphaFoldDB" id="A0A9D5CER3"/>
<comment type="caution">
    <text evidence="1">The sequence shown here is derived from an EMBL/GenBank/DDBJ whole genome shotgun (WGS) entry which is preliminary data.</text>
</comment>